<dbReference type="GO" id="GO:0005524">
    <property type="term" value="F:ATP binding"/>
    <property type="evidence" value="ECO:0007669"/>
    <property type="project" value="UniProtKB-KW"/>
</dbReference>
<dbReference type="PANTHER" id="PTHR43290">
    <property type="entry name" value="MEVALONATE KINASE"/>
    <property type="match status" value="1"/>
</dbReference>
<keyword evidence="13" id="KW-0756">Sterol biosynthesis</keyword>
<dbReference type="PRINTS" id="PR00959">
    <property type="entry name" value="MEVGALKINASE"/>
</dbReference>
<protein>
    <recommendedName>
        <fullName evidence="3 13">Mevalonate kinase</fullName>
        <shortName evidence="13">MK</shortName>
        <ecNumber evidence="3 13">2.7.1.36</ecNumber>
    </recommendedName>
</protein>
<keyword evidence="13" id="KW-1207">Sterol metabolism</keyword>
<evidence type="ECO:0000256" key="10">
    <source>
        <dbReference type="ARBA" id="ARBA00022842"/>
    </source>
</evidence>
<accession>A0A3P3YAR6</accession>
<feature type="domain" description="GHMP kinase N-terminal" evidence="14">
    <location>
        <begin position="86"/>
        <end position="176"/>
    </location>
</feature>
<evidence type="ECO:0000256" key="4">
    <source>
        <dbReference type="ARBA" id="ARBA00022490"/>
    </source>
</evidence>
<keyword evidence="13" id="KW-0753">Steroid metabolism</keyword>
<dbReference type="InterPro" id="IPR014721">
    <property type="entry name" value="Ribsml_uS5_D2-typ_fold_subgr"/>
</dbReference>
<proteinExistence type="inferred from homology"/>
<dbReference type="UniPathway" id="UPA00057">
    <property type="reaction ID" value="UER00098"/>
</dbReference>
<comment type="pathway">
    <text evidence="12 13">Isoprenoid biosynthesis; isopentenyl diphosphate biosynthesis via mevalonate pathway; isopentenyl diphosphate from (R)-mevalonate: step 1/3.</text>
</comment>
<dbReference type="Gene3D" id="3.30.230.10">
    <property type="match status" value="1"/>
</dbReference>
<keyword evidence="8 13" id="KW-0418">Kinase</keyword>
<evidence type="ECO:0000256" key="11">
    <source>
        <dbReference type="ARBA" id="ARBA00023098"/>
    </source>
</evidence>
<keyword evidence="16" id="KW-0496">Mitochondrion</keyword>
<dbReference type="InterPro" id="IPR020568">
    <property type="entry name" value="Ribosomal_Su5_D2-typ_SF"/>
</dbReference>
<dbReference type="Proteomes" id="UP000290189">
    <property type="component" value="Unassembled WGS sequence"/>
</dbReference>
<dbReference type="SUPFAM" id="SSF55060">
    <property type="entry name" value="GHMP Kinase, C-terminal domain"/>
    <property type="match status" value="1"/>
</dbReference>
<keyword evidence="13" id="KW-0752">Steroid biosynthesis</keyword>
<dbReference type="Pfam" id="PF08544">
    <property type="entry name" value="GHMP_kinases_C"/>
    <property type="match status" value="1"/>
</dbReference>
<dbReference type="SUPFAM" id="SSF54211">
    <property type="entry name" value="Ribosomal protein S5 domain 2-like"/>
    <property type="match status" value="1"/>
</dbReference>
<dbReference type="Gene3D" id="3.30.70.890">
    <property type="entry name" value="GHMP kinase, C-terminal domain"/>
    <property type="match status" value="1"/>
</dbReference>
<dbReference type="NCBIfam" id="TIGR00549">
    <property type="entry name" value="mevalon_kin"/>
    <property type="match status" value="1"/>
</dbReference>
<dbReference type="PROSITE" id="PS00627">
    <property type="entry name" value="GHMP_KINASES_ATP"/>
    <property type="match status" value="1"/>
</dbReference>
<evidence type="ECO:0000256" key="3">
    <source>
        <dbReference type="ARBA" id="ARBA00012103"/>
    </source>
</evidence>
<evidence type="ECO:0000256" key="8">
    <source>
        <dbReference type="ARBA" id="ARBA00022777"/>
    </source>
</evidence>
<evidence type="ECO:0000313" key="17">
    <source>
        <dbReference type="Proteomes" id="UP000290189"/>
    </source>
</evidence>
<evidence type="ECO:0000259" key="14">
    <source>
        <dbReference type="Pfam" id="PF00288"/>
    </source>
</evidence>
<dbReference type="GO" id="GO:0004496">
    <property type="term" value="F:mevalonate kinase activity"/>
    <property type="evidence" value="ECO:0007669"/>
    <property type="project" value="UniProtKB-EC"/>
</dbReference>
<keyword evidence="6 13" id="KW-0808">Transferase</keyword>
<comment type="similarity">
    <text evidence="2 13">Belongs to the GHMP kinase family. Mevalonate kinase subfamily.</text>
</comment>
<keyword evidence="11 13" id="KW-0443">Lipid metabolism</keyword>
<evidence type="ECO:0000256" key="2">
    <source>
        <dbReference type="ARBA" id="ARBA00006495"/>
    </source>
</evidence>
<reference evidence="16 17" key="1">
    <citation type="submission" date="2018-03" db="EMBL/GenBank/DDBJ databases">
        <authorList>
            <person name="Fogelqvist J."/>
        </authorList>
    </citation>
    <scope>NUCLEOTIDE SEQUENCE [LARGE SCALE GENOMIC DNA]</scope>
</reference>
<keyword evidence="7 13" id="KW-0547">Nucleotide-binding</keyword>
<keyword evidence="5 13" id="KW-0444">Lipid biosynthesis</keyword>
<geneLocation type="mitochondrion" evidence="16"/>
<dbReference type="InterPro" id="IPR036554">
    <property type="entry name" value="GHMP_kinase_C_sf"/>
</dbReference>
<evidence type="ECO:0000256" key="5">
    <source>
        <dbReference type="ARBA" id="ARBA00022516"/>
    </source>
</evidence>
<evidence type="ECO:0000259" key="15">
    <source>
        <dbReference type="Pfam" id="PF08544"/>
    </source>
</evidence>
<dbReference type="AlphaFoldDB" id="A0A3P3YAR6"/>
<dbReference type="Pfam" id="PF00288">
    <property type="entry name" value="GHMP_kinases_N"/>
    <property type="match status" value="1"/>
</dbReference>
<dbReference type="PANTHER" id="PTHR43290:SF2">
    <property type="entry name" value="MEVALONATE KINASE"/>
    <property type="match status" value="1"/>
</dbReference>
<name>A0A3P3YAR6_PLABS</name>
<evidence type="ECO:0000256" key="1">
    <source>
        <dbReference type="ARBA" id="ARBA00004496"/>
    </source>
</evidence>
<sequence length="340" mass="35454">MAMAAVEVHVPCKVIVSGEHAVVYGAPAYAVAISRGTRVRASVAAGGDRQHHCLRLQRLSRTVRLRLDLSRCDAHDSDEPTPESVAVRVFAFLVKEVGIASGVSVDVDSEVPLGGGLGSSASFCAALACALLHIAHPGTIVDDAHRIAVQSLALAAERIVHGTPSGVDTFVVVYGGAVLYRKTEKPTRMSPIPLRFVIVDTKVPRSTKAMVERVAEFRNAHDAVVNPIIDAISALTTTIVDSGKMGGQLVAANHHLLCALGVGHSAIDQVVQIGARLGVPCKLTGAGGGGCVIAVLPDDDDGSAFIGECDRAGFDAFPAVPSEAGLTAHYLPDTQPLQRY</sequence>
<evidence type="ECO:0000256" key="12">
    <source>
        <dbReference type="ARBA" id="ARBA00029438"/>
    </source>
</evidence>
<feature type="domain" description="GHMP kinase C-terminal" evidence="15">
    <location>
        <begin position="247"/>
        <end position="308"/>
    </location>
</feature>
<keyword evidence="10" id="KW-0460">Magnesium</keyword>
<dbReference type="InterPro" id="IPR006205">
    <property type="entry name" value="Mev_gal_kin"/>
</dbReference>
<dbReference type="EMBL" id="OVEO01000007">
    <property type="protein sequence ID" value="SPQ97252.1"/>
    <property type="molecule type" value="Genomic_DNA"/>
</dbReference>
<evidence type="ECO:0000256" key="13">
    <source>
        <dbReference type="RuleBase" id="RU363087"/>
    </source>
</evidence>
<organism evidence="16 17">
    <name type="scientific">Plasmodiophora brassicae</name>
    <name type="common">Clubroot disease agent</name>
    <dbReference type="NCBI Taxonomy" id="37360"/>
    <lineage>
        <taxon>Eukaryota</taxon>
        <taxon>Sar</taxon>
        <taxon>Rhizaria</taxon>
        <taxon>Endomyxa</taxon>
        <taxon>Phytomyxea</taxon>
        <taxon>Plasmodiophorida</taxon>
        <taxon>Plasmodiophoridae</taxon>
        <taxon>Plasmodiophora</taxon>
    </lineage>
</organism>
<dbReference type="InterPro" id="IPR006204">
    <property type="entry name" value="GHMP_kinase_N_dom"/>
</dbReference>
<dbReference type="GO" id="GO:0005829">
    <property type="term" value="C:cytosol"/>
    <property type="evidence" value="ECO:0007669"/>
    <property type="project" value="TreeGrafter"/>
</dbReference>
<gene>
    <name evidence="16" type="ORF">PLBR_LOCUS4467</name>
</gene>
<dbReference type="GO" id="GO:0016126">
    <property type="term" value="P:sterol biosynthetic process"/>
    <property type="evidence" value="ECO:0007669"/>
    <property type="project" value="UniProtKB-KW"/>
</dbReference>
<dbReference type="GO" id="GO:0019287">
    <property type="term" value="P:isopentenyl diphosphate biosynthetic process, mevalonate pathway"/>
    <property type="evidence" value="ECO:0007669"/>
    <property type="project" value="UniProtKB-UniPathway"/>
</dbReference>
<keyword evidence="4 13" id="KW-0963">Cytoplasm</keyword>
<evidence type="ECO:0000256" key="7">
    <source>
        <dbReference type="ARBA" id="ARBA00022741"/>
    </source>
</evidence>
<comment type="subcellular location">
    <subcellularLocation>
        <location evidence="1 13">Cytoplasm</location>
    </subcellularLocation>
</comment>
<evidence type="ECO:0000256" key="9">
    <source>
        <dbReference type="ARBA" id="ARBA00022840"/>
    </source>
</evidence>
<dbReference type="InterPro" id="IPR013750">
    <property type="entry name" value="GHMP_kinase_C_dom"/>
</dbReference>
<dbReference type="EC" id="2.7.1.36" evidence="3 13"/>
<evidence type="ECO:0000256" key="6">
    <source>
        <dbReference type="ARBA" id="ARBA00022679"/>
    </source>
</evidence>
<keyword evidence="9 13" id="KW-0067">ATP-binding</keyword>
<dbReference type="InterPro" id="IPR006203">
    <property type="entry name" value="GHMP_knse_ATP-bd_CS"/>
</dbReference>
<evidence type="ECO:0000313" key="16">
    <source>
        <dbReference type="EMBL" id="SPQ97252.1"/>
    </source>
</evidence>
<comment type="catalytic activity">
    <reaction evidence="13">
        <text>(R)-mevalonate + ATP = (R)-5-phosphomevalonate + ADP + H(+)</text>
        <dbReference type="Rhea" id="RHEA:17065"/>
        <dbReference type="ChEBI" id="CHEBI:15378"/>
        <dbReference type="ChEBI" id="CHEBI:30616"/>
        <dbReference type="ChEBI" id="CHEBI:36464"/>
        <dbReference type="ChEBI" id="CHEBI:58146"/>
        <dbReference type="ChEBI" id="CHEBI:456216"/>
        <dbReference type="EC" id="2.7.1.36"/>
    </reaction>
</comment>